<dbReference type="InterPro" id="IPR056884">
    <property type="entry name" value="NPHP3-like_N"/>
</dbReference>
<gene>
    <name evidence="3" type="ORF">TWF696_003827</name>
</gene>
<evidence type="ECO:0000259" key="2">
    <source>
        <dbReference type="PROSITE" id="PS50837"/>
    </source>
</evidence>
<feature type="domain" description="NACHT" evidence="2">
    <location>
        <begin position="99"/>
        <end position="249"/>
    </location>
</feature>
<evidence type="ECO:0000313" key="3">
    <source>
        <dbReference type="EMBL" id="KAK6354688.1"/>
    </source>
</evidence>
<dbReference type="PROSITE" id="PS50837">
    <property type="entry name" value="NACHT"/>
    <property type="match status" value="1"/>
</dbReference>
<keyword evidence="4" id="KW-1185">Reference proteome</keyword>
<dbReference type="Gene3D" id="3.40.50.300">
    <property type="entry name" value="P-loop containing nucleotide triphosphate hydrolases"/>
    <property type="match status" value="1"/>
</dbReference>
<dbReference type="InterPro" id="IPR027417">
    <property type="entry name" value="P-loop_NTPase"/>
</dbReference>
<evidence type="ECO:0000256" key="1">
    <source>
        <dbReference type="ARBA" id="ARBA00022737"/>
    </source>
</evidence>
<accession>A0AAV9V7Z8</accession>
<evidence type="ECO:0000313" key="4">
    <source>
        <dbReference type="Proteomes" id="UP001375240"/>
    </source>
</evidence>
<organism evidence="3 4">
    <name type="scientific">Orbilia brochopaga</name>
    <dbReference type="NCBI Taxonomy" id="3140254"/>
    <lineage>
        <taxon>Eukaryota</taxon>
        <taxon>Fungi</taxon>
        <taxon>Dikarya</taxon>
        <taxon>Ascomycota</taxon>
        <taxon>Pezizomycotina</taxon>
        <taxon>Orbiliomycetes</taxon>
        <taxon>Orbiliales</taxon>
        <taxon>Orbiliaceae</taxon>
        <taxon>Orbilia</taxon>
    </lineage>
</organism>
<dbReference type="PANTHER" id="PTHR10039:SF14">
    <property type="entry name" value="NACHT DOMAIN-CONTAINING PROTEIN"/>
    <property type="match status" value="1"/>
</dbReference>
<sequence>MSGSNLNFAGGINSQAGHVLAGNTTFNAQGNIQFGPAESANDLKYLRELKAINSRQVLARLKDLKGHPIPTCSAWVLANPDFLSWRDDGGIEDQDHKISILRITGDPGKGKTMIMMNVIDNLAENTAKNQAEGRTAIAFFFCQYGDSDLNTAIAVLKGLIFNLLDQHHHLIKHLREVFDKAGTDAFEGQYAIYNLQDVLHRVFGDESIARFFLLVDALDECNVQLSKLLEIIQQLDFIHTNTKWLLTSRNRPDIEQAFEEYRLSGRISLEDNKARVNEAVKRFIDVTWEKLSTRLFKKGEDDKVVKTQLGLNADGTFLWVQLILKEFLSDRAKMKRKLPSELKALPIGLSAIYERMINDIDTLGDPVLIRLCFQVLSAVTLAFRPLRVAELATVLKLPNDEVDAENHDEFIGELRD</sequence>
<reference evidence="3 4" key="1">
    <citation type="submission" date="2019-10" db="EMBL/GenBank/DDBJ databases">
        <authorList>
            <person name="Palmer J.M."/>
        </authorList>
    </citation>
    <scope>NUCLEOTIDE SEQUENCE [LARGE SCALE GENOMIC DNA]</scope>
    <source>
        <strain evidence="3 4">TWF696</strain>
    </source>
</reference>
<dbReference type="EMBL" id="JAVHNQ010000002">
    <property type="protein sequence ID" value="KAK6354688.1"/>
    <property type="molecule type" value="Genomic_DNA"/>
</dbReference>
<name>A0AAV9V7Z8_9PEZI</name>
<dbReference type="Pfam" id="PF24883">
    <property type="entry name" value="NPHP3_N"/>
    <property type="match status" value="1"/>
</dbReference>
<protein>
    <recommendedName>
        <fullName evidence="2">NACHT domain-containing protein</fullName>
    </recommendedName>
</protein>
<proteinExistence type="predicted"/>
<keyword evidence="1" id="KW-0677">Repeat</keyword>
<dbReference type="Proteomes" id="UP001375240">
    <property type="component" value="Unassembled WGS sequence"/>
</dbReference>
<dbReference type="PANTHER" id="PTHR10039">
    <property type="entry name" value="AMELOGENIN"/>
    <property type="match status" value="1"/>
</dbReference>
<dbReference type="AlphaFoldDB" id="A0AAV9V7Z8"/>
<comment type="caution">
    <text evidence="3">The sequence shown here is derived from an EMBL/GenBank/DDBJ whole genome shotgun (WGS) entry which is preliminary data.</text>
</comment>
<dbReference type="InterPro" id="IPR007111">
    <property type="entry name" value="NACHT_NTPase"/>
</dbReference>
<dbReference type="SUPFAM" id="SSF52540">
    <property type="entry name" value="P-loop containing nucleoside triphosphate hydrolases"/>
    <property type="match status" value="1"/>
</dbReference>